<dbReference type="EMBL" id="FNXT01000414">
    <property type="protein sequence ID" value="SZX64484.1"/>
    <property type="molecule type" value="Genomic_DNA"/>
</dbReference>
<feature type="transmembrane region" description="Helical" evidence="2">
    <location>
        <begin position="367"/>
        <end position="387"/>
    </location>
</feature>
<sequence length="445" mass="49340">MMTWVDDEDAGGDDEDDDELGAQLLESASSITTIVDDEDTAGDDEDDDELGAQLLESASRRHHGDSAAAAGGSQPGGKQVRMSAPGGDDKPGKPSAGKRAVSRMEAGSSGKKGGRLKFWSLVHRMTGTWGQEARRSFKVSGRRLLPSHGMEVKSMAMFVTFQLLLVLIYALCFYTLNGLQSPISQLNSAQHIVYRASRTRFFAINLVMSTTAADKAKWRSNLARSCSKLHEEYEVMLYGGMLEWLSTSTRSEFLKFSPPVVFEKVATSHLFFGTRDCLRDDPSSCFPPGHEFYEVTHSGINPMMQRYLQECRLLQMDNDTDVHPNSSSCRYKYIYYVGGKDLYEATQALAYGITRDTIAAYDEMKTLNVALLVLTIVLPVGYLLFVFRPMLALVRQHTGKVAGLLSQLPPEVDVESKLKAALDHNRRSTSQQQQQQQDADDDLGD</sequence>
<keyword evidence="2" id="KW-0472">Membrane</keyword>
<proteinExistence type="predicted"/>
<keyword evidence="2" id="KW-1133">Transmembrane helix</keyword>
<accession>A0A383VIJ6</accession>
<feature type="region of interest" description="Disordered" evidence="1">
    <location>
        <begin position="1"/>
        <end position="112"/>
    </location>
</feature>
<dbReference type="Proteomes" id="UP000256970">
    <property type="component" value="Unassembled WGS sequence"/>
</dbReference>
<dbReference type="EMBL" id="FNXT01001219">
    <property type="protein sequence ID" value="SZX74693.1"/>
    <property type="molecule type" value="Genomic_DNA"/>
</dbReference>
<protein>
    <submittedName>
        <fullName evidence="3">Uncharacterized protein</fullName>
    </submittedName>
</protein>
<feature type="compositionally biased region" description="Acidic residues" evidence="1">
    <location>
        <begin position="1"/>
        <end position="20"/>
    </location>
</feature>
<keyword evidence="5" id="KW-1185">Reference proteome</keyword>
<dbReference type="PANTHER" id="PTHR31600">
    <property type="entry name" value="TINY MACROCYSTS PROTEIN B-RELATED"/>
    <property type="match status" value="1"/>
</dbReference>
<evidence type="ECO:0000256" key="2">
    <source>
        <dbReference type="SAM" id="Phobius"/>
    </source>
</evidence>
<name>A0A383VIJ6_TETOB</name>
<evidence type="ECO:0000313" key="3">
    <source>
        <dbReference type="EMBL" id="SZX64484.1"/>
    </source>
</evidence>
<dbReference type="PANTHER" id="PTHR31600:SF2">
    <property type="entry name" value="GAMETE ENRICHED GENE 10 PROTEIN-RELATED"/>
    <property type="match status" value="1"/>
</dbReference>
<dbReference type="AlphaFoldDB" id="A0A383VIJ6"/>
<gene>
    <name evidence="4" type="ORF">BQ4739_LOCUS15012</name>
    <name evidence="3" type="ORF">BQ4739_LOCUS4991</name>
</gene>
<dbReference type="InterPro" id="IPR052994">
    <property type="entry name" value="Tiny_macrocysts_regulators"/>
</dbReference>
<feature type="compositionally biased region" description="Acidic residues" evidence="1">
    <location>
        <begin position="35"/>
        <end position="50"/>
    </location>
</feature>
<dbReference type="STRING" id="3088.A0A383VIJ6"/>
<keyword evidence="2" id="KW-0812">Transmembrane</keyword>
<evidence type="ECO:0000313" key="4">
    <source>
        <dbReference type="EMBL" id="SZX74693.1"/>
    </source>
</evidence>
<evidence type="ECO:0000256" key="1">
    <source>
        <dbReference type="SAM" id="MobiDB-lite"/>
    </source>
</evidence>
<reference evidence="3 5" key="1">
    <citation type="submission" date="2016-10" db="EMBL/GenBank/DDBJ databases">
        <authorList>
            <person name="Cai Z."/>
        </authorList>
    </citation>
    <scope>NUCLEOTIDE SEQUENCE [LARGE SCALE GENOMIC DNA]</scope>
</reference>
<feature type="transmembrane region" description="Helical" evidence="2">
    <location>
        <begin position="155"/>
        <end position="176"/>
    </location>
</feature>
<organism evidence="3 5">
    <name type="scientific">Tetradesmus obliquus</name>
    <name type="common">Green alga</name>
    <name type="synonym">Acutodesmus obliquus</name>
    <dbReference type="NCBI Taxonomy" id="3088"/>
    <lineage>
        <taxon>Eukaryota</taxon>
        <taxon>Viridiplantae</taxon>
        <taxon>Chlorophyta</taxon>
        <taxon>core chlorophytes</taxon>
        <taxon>Chlorophyceae</taxon>
        <taxon>CS clade</taxon>
        <taxon>Sphaeropleales</taxon>
        <taxon>Scenedesmaceae</taxon>
        <taxon>Tetradesmus</taxon>
    </lineage>
</organism>
<evidence type="ECO:0000313" key="5">
    <source>
        <dbReference type="Proteomes" id="UP000256970"/>
    </source>
</evidence>
<feature type="region of interest" description="Disordered" evidence="1">
    <location>
        <begin position="422"/>
        <end position="445"/>
    </location>
</feature>